<keyword evidence="2" id="KW-0614">Plasmid</keyword>
<feature type="region of interest" description="Disordered" evidence="1">
    <location>
        <begin position="1"/>
        <end position="21"/>
    </location>
</feature>
<organism evidence="2 3">
    <name type="scientific">Lichenicola cladoniae</name>
    <dbReference type="NCBI Taxonomy" id="1484109"/>
    <lineage>
        <taxon>Bacteria</taxon>
        <taxon>Pseudomonadati</taxon>
        <taxon>Pseudomonadota</taxon>
        <taxon>Alphaproteobacteria</taxon>
        <taxon>Acetobacterales</taxon>
        <taxon>Acetobacteraceae</taxon>
        <taxon>Lichenicola</taxon>
    </lineage>
</organism>
<evidence type="ECO:0000313" key="3">
    <source>
        <dbReference type="Proteomes" id="UP000500767"/>
    </source>
</evidence>
<name>A0A6M8I0U2_9PROT</name>
<dbReference type="Pfam" id="PF04796">
    <property type="entry name" value="RepA_C"/>
    <property type="match status" value="1"/>
</dbReference>
<evidence type="ECO:0000313" key="2">
    <source>
        <dbReference type="EMBL" id="QKE93875.1"/>
    </source>
</evidence>
<sequence>MSKLPTQRRVNEAKSLSTDLEGQGTFPGLTVQRRKVINAAGEIATTRPELVAFQHAILCQVGLPRARVAERTFERTSGSASILVEAGKLWDARSATWIEEALPYGSKPRLALVHIISEAVRTRSRSVDVGRSLYDFMKTLGIDTNGRSYASFRQQLSALSACRITLGFGAETIDSKPIERFRAWTDEGGEADGRLSPGAVVLSPTFYESLIDHAVPLDPRAIVALQKSPLALDLYTWLSHRLHRVSRVTGERVSWQALQQQFGQEYDRGRDFRRRMMESLRDVQAVYPTARVEEVAGALVLLPSPPPVRKTLVALPAG</sequence>
<accession>A0A6M8I0U2</accession>
<reference evidence="2 3" key="1">
    <citation type="journal article" date="2014" name="World J. Microbiol. Biotechnol.">
        <title>Biodiversity and physiological characteristics of Antarctic and Arctic lichens-associated bacteria.</title>
        <authorList>
            <person name="Lee Y.M."/>
            <person name="Kim E.H."/>
            <person name="Lee H.K."/>
            <person name="Hong S.G."/>
        </authorList>
    </citation>
    <scope>NUCLEOTIDE SEQUENCE [LARGE SCALE GENOMIC DNA]</scope>
    <source>
        <strain evidence="2 3">PAMC 26569</strain>
        <plasmid evidence="2">unnamed5</plasmid>
    </source>
</reference>
<keyword evidence="3" id="KW-1185">Reference proteome</keyword>
<protein>
    <submittedName>
        <fullName evidence="2">Replication protein RepA</fullName>
    </submittedName>
</protein>
<geneLocation type="plasmid" evidence="2 3">
    <name>unnamed5</name>
</geneLocation>
<gene>
    <name evidence="2" type="ORF">HN018_27490</name>
</gene>
<dbReference type="RefSeq" id="WP_171837666.1">
    <property type="nucleotide sequence ID" value="NZ_CP053712.1"/>
</dbReference>
<dbReference type="InterPro" id="IPR006881">
    <property type="entry name" value="RepA_C"/>
</dbReference>
<dbReference type="AlphaFoldDB" id="A0A6M8I0U2"/>
<evidence type="ECO:0000256" key="1">
    <source>
        <dbReference type="SAM" id="MobiDB-lite"/>
    </source>
</evidence>
<dbReference type="Proteomes" id="UP000500767">
    <property type="component" value="Plasmid unnamed5"/>
</dbReference>
<dbReference type="KEGG" id="lck:HN018_27490"/>
<dbReference type="EMBL" id="CP053712">
    <property type="protein sequence ID" value="QKE93875.1"/>
    <property type="molecule type" value="Genomic_DNA"/>
</dbReference>
<proteinExistence type="predicted"/>